<name>A0A916SKV3_9BURK</name>
<keyword evidence="3" id="KW-1185">Reference proteome</keyword>
<reference evidence="2" key="1">
    <citation type="journal article" date="2014" name="Int. J. Syst. Evol. Microbiol.">
        <title>Complete genome sequence of Corynebacterium casei LMG S-19264T (=DSM 44701T), isolated from a smear-ripened cheese.</title>
        <authorList>
            <consortium name="US DOE Joint Genome Institute (JGI-PGF)"/>
            <person name="Walter F."/>
            <person name="Albersmeier A."/>
            <person name="Kalinowski J."/>
            <person name="Ruckert C."/>
        </authorList>
    </citation>
    <scope>NUCLEOTIDE SEQUENCE</scope>
    <source>
        <strain evidence="2">CGMCC 1.15322</strain>
    </source>
</reference>
<dbReference type="AlphaFoldDB" id="A0A916SKV3"/>
<dbReference type="GO" id="GO:0006355">
    <property type="term" value="P:regulation of DNA-templated transcription"/>
    <property type="evidence" value="ECO:0007669"/>
    <property type="project" value="InterPro"/>
</dbReference>
<evidence type="ECO:0000313" key="2">
    <source>
        <dbReference type="EMBL" id="GGB02436.1"/>
    </source>
</evidence>
<comment type="caution">
    <text evidence="2">The sequence shown here is derived from an EMBL/GenBank/DDBJ whole genome shotgun (WGS) entry which is preliminary data.</text>
</comment>
<dbReference type="GO" id="GO:0003677">
    <property type="term" value="F:DNA binding"/>
    <property type="evidence" value="ECO:0007669"/>
    <property type="project" value="InterPro"/>
</dbReference>
<organism evidence="2 3">
    <name type="scientific">Polaromonas eurypsychrophila</name>
    <dbReference type="NCBI Taxonomy" id="1614635"/>
    <lineage>
        <taxon>Bacteria</taxon>
        <taxon>Pseudomonadati</taxon>
        <taxon>Pseudomonadota</taxon>
        <taxon>Betaproteobacteria</taxon>
        <taxon>Burkholderiales</taxon>
        <taxon>Comamonadaceae</taxon>
        <taxon>Polaromonas</taxon>
    </lineage>
</organism>
<dbReference type="SUPFAM" id="SSF46894">
    <property type="entry name" value="C-terminal effector domain of the bipartite response regulators"/>
    <property type="match status" value="1"/>
</dbReference>
<dbReference type="InterPro" id="IPR000792">
    <property type="entry name" value="Tscrpt_reg_LuxR_C"/>
</dbReference>
<evidence type="ECO:0000313" key="3">
    <source>
        <dbReference type="Proteomes" id="UP000620596"/>
    </source>
</evidence>
<dbReference type="Pfam" id="PF00196">
    <property type="entry name" value="GerE"/>
    <property type="match status" value="1"/>
</dbReference>
<dbReference type="InterPro" id="IPR016032">
    <property type="entry name" value="Sig_transdc_resp-reg_C-effctor"/>
</dbReference>
<dbReference type="PROSITE" id="PS00622">
    <property type="entry name" value="HTH_LUXR_1"/>
    <property type="match status" value="1"/>
</dbReference>
<dbReference type="Gene3D" id="1.10.10.10">
    <property type="entry name" value="Winged helix-like DNA-binding domain superfamily/Winged helix DNA-binding domain"/>
    <property type="match status" value="1"/>
</dbReference>
<proteinExistence type="predicted"/>
<gene>
    <name evidence="2" type="ORF">GCM10011496_24280</name>
</gene>
<dbReference type="InterPro" id="IPR036388">
    <property type="entry name" value="WH-like_DNA-bd_sf"/>
</dbReference>
<evidence type="ECO:0000259" key="1">
    <source>
        <dbReference type="PROSITE" id="PS00622"/>
    </source>
</evidence>
<reference evidence="2" key="2">
    <citation type="submission" date="2020-09" db="EMBL/GenBank/DDBJ databases">
        <authorList>
            <person name="Sun Q."/>
            <person name="Zhou Y."/>
        </authorList>
    </citation>
    <scope>NUCLEOTIDE SEQUENCE</scope>
    <source>
        <strain evidence="2">CGMCC 1.15322</strain>
    </source>
</reference>
<accession>A0A916SKV3</accession>
<protein>
    <recommendedName>
        <fullName evidence="1">HTH luxR-type domain-containing protein</fullName>
    </recommendedName>
</protein>
<dbReference type="PRINTS" id="PR00038">
    <property type="entry name" value="HTHLUXR"/>
</dbReference>
<dbReference type="Proteomes" id="UP000620596">
    <property type="component" value="Unassembled WGS sequence"/>
</dbReference>
<feature type="domain" description="HTH luxR-type" evidence="1">
    <location>
        <begin position="79"/>
        <end position="106"/>
    </location>
</feature>
<dbReference type="EMBL" id="BMIG01000008">
    <property type="protein sequence ID" value="GGB02436.1"/>
    <property type="molecule type" value="Genomic_DNA"/>
</dbReference>
<sequence length="134" mass="14270">MALIKAAGGKRSLVNLSGGGLSLMLAVVPLKPEIGARETRIALFFSRAEVCESGMFGFFARSYGLTQTEEQVLIILCRGLSTPEIALQMKVAVSTVRSHVRSLCAKTGSSGVRELVNRVAALPPVAPLHLVQIH</sequence>
<dbReference type="SMART" id="SM00421">
    <property type="entry name" value="HTH_LUXR"/>
    <property type="match status" value="1"/>
</dbReference>